<sequence length="83" mass="9931">MDHSKLLLIHMARTVWELTDVLVECFSNVVGTEDEKLLHDDKYVTKTLKQHLGSKEFKEFDAMNESEWEDAWFKFEVKTNLRR</sequence>
<name>A0ABV5BUU4_9BACL</name>
<reference evidence="1 2" key="1">
    <citation type="submission" date="2024-09" db="EMBL/GenBank/DDBJ databases">
        <title>Paenibacillus zeirhizospherea sp. nov., isolated from surface of the maize (Zea mays) roots in a horticulture field, Hungary.</title>
        <authorList>
            <person name="Marton D."/>
            <person name="Farkas M."/>
            <person name="Bedics A."/>
            <person name="Toth E."/>
            <person name="Tancsics A."/>
            <person name="Boka K."/>
            <person name="Marati G."/>
            <person name="Kriszt B."/>
            <person name="Cserhati M."/>
        </authorList>
    </citation>
    <scope>NUCLEOTIDE SEQUENCE [LARGE SCALE GENOMIC DNA]</scope>
    <source>
        <strain evidence="1 2">JCM 18446</strain>
    </source>
</reference>
<proteinExistence type="predicted"/>
<evidence type="ECO:0000313" key="2">
    <source>
        <dbReference type="Proteomes" id="UP001580430"/>
    </source>
</evidence>
<evidence type="ECO:0000313" key="1">
    <source>
        <dbReference type="EMBL" id="MFB5758926.1"/>
    </source>
</evidence>
<protein>
    <submittedName>
        <fullName evidence="1">Uncharacterized protein</fullName>
    </submittedName>
</protein>
<gene>
    <name evidence="1" type="ORF">ACE5LO_00835</name>
</gene>
<keyword evidence="2" id="KW-1185">Reference proteome</keyword>
<comment type="caution">
    <text evidence="1">The sequence shown here is derived from an EMBL/GenBank/DDBJ whole genome shotgun (WGS) entry which is preliminary data.</text>
</comment>
<accession>A0ABV5BUU4</accession>
<dbReference type="Proteomes" id="UP001580430">
    <property type="component" value="Unassembled WGS sequence"/>
</dbReference>
<dbReference type="EMBL" id="JBHIRY010000001">
    <property type="protein sequence ID" value="MFB5758926.1"/>
    <property type="molecule type" value="Genomic_DNA"/>
</dbReference>
<organism evidence="1 2">
    <name type="scientific">Paenibacillus medicaginis</name>
    <dbReference type="NCBI Taxonomy" id="1470560"/>
    <lineage>
        <taxon>Bacteria</taxon>
        <taxon>Bacillati</taxon>
        <taxon>Bacillota</taxon>
        <taxon>Bacilli</taxon>
        <taxon>Bacillales</taxon>
        <taxon>Paenibacillaceae</taxon>
        <taxon>Paenibacillus</taxon>
    </lineage>
</organism>
<dbReference type="RefSeq" id="WP_375518178.1">
    <property type="nucleotide sequence ID" value="NZ_JBHIRY010000001.1"/>
</dbReference>